<proteinExistence type="predicted"/>
<dbReference type="PANTHER" id="PTHR37029">
    <property type="entry name" value="SSR1768 PROTEIN"/>
    <property type="match status" value="1"/>
</dbReference>
<dbReference type="Pfam" id="PF10049">
    <property type="entry name" value="DUF2283"/>
    <property type="match status" value="1"/>
</dbReference>
<evidence type="ECO:0000313" key="2">
    <source>
        <dbReference type="Proteomes" id="UP000249467"/>
    </source>
</evidence>
<organism evidence="1 2">
    <name type="scientific">Pseudanabaena frigida</name>
    <dbReference type="NCBI Taxonomy" id="945775"/>
    <lineage>
        <taxon>Bacteria</taxon>
        <taxon>Bacillati</taxon>
        <taxon>Cyanobacteriota</taxon>
        <taxon>Cyanophyceae</taxon>
        <taxon>Pseudanabaenales</taxon>
        <taxon>Pseudanabaenaceae</taxon>
        <taxon>Pseudanabaena</taxon>
    </lineage>
</organism>
<dbReference type="EMBL" id="QBML01000017">
    <property type="protein sequence ID" value="PZO39639.1"/>
    <property type="molecule type" value="Genomic_DNA"/>
</dbReference>
<protein>
    <recommendedName>
        <fullName evidence="3">DUF2283 domain-containing protein</fullName>
    </recommendedName>
</protein>
<evidence type="ECO:0000313" key="1">
    <source>
        <dbReference type="EMBL" id="PZO39639.1"/>
    </source>
</evidence>
<dbReference type="AlphaFoldDB" id="A0A2W4WCJ6"/>
<sequence>MKIHYFADTDTLFIELSDRPSVRTEEINDLVTVDFDREETLVGITIESAKAQVDLNSINILTNLEPKTLQPV</sequence>
<accession>A0A2W4WCJ6</accession>
<gene>
    <name evidence="1" type="ORF">DCF19_13740</name>
</gene>
<dbReference type="Proteomes" id="UP000249467">
    <property type="component" value="Unassembled WGS sequence"/>
</dbReference>
<reference evidence="1 2" key="1">
    <citation type="submission" date="2018-04" db="EMBL/GenBank/DDBJ databases">
        <authorList>
            <person name="Go L.Y."/>
            <person name="Mitchell J.A."/>
        </authorList>
    </citation>
    <scope>NUCLEOTIDE SEQUENCE [LARGE SCALE GENOMIC DNA]</scope>
    <source>
        <strain evidence="1">ULC066bin1</strain>
    </source>
</reference>
<dbReference type="PANTHER" id="PTHR37029:SF1">
    <property type="entry name" value="SSR1768 PROTEIN"/>
    <property type="match status" value="1"/>
</dbReference>
<name>A0A2W4WCJ6_9CYAN</name>
<reference evidence="1 2" key="2">
    <citation type="submission" date="2018-06" db="EMBL/GenBank/DDBJ databases">
        <title>Metagenomic assembly of (sub)arctic Cyanobacteria and their associated microbiome from non-axenic cultures.</title>
        <authorList>
            <person name="Baurain D."/>
        </authorList>
    </citation>
    <scope>NUCLEOTIDE SEQUENCE [LARGE SCALE GENOMIC DNA]</scope>
    <source>
        <strain evidence="1">ULC066bin1</strain>
    </source>
</reference>
<evidence type="ECO:0008006" key="3">
    <source>
        <dbReference type="Google" id="ProtNLM"/>
    </source>
</evidence>
<comment type="caution">
    <text evidence="1">The sequence shown here is derived from an EMBL/GenBank/DDBJ whole genome shotgun (WGS) entry which is preliminary data.</text>
</comment>
<dbReference type="InterPro" id="IPR019270">
    <property type="entry name" value="DUF2283"/>
</dbReference>